<keyword evidence="3" id="KW-1185">Reference proteome</keyword>
<feature type="transmembrane region" description="Helical" evidence="1">
    <location>
        <begin position="109"/>
        <end position="129"/>
    </location>
</feature>
<dbReference type="Proteomes" id="UP000674318">
    <property type="component" value="Unassembled WGS sequence"/>
</dbReference>
<dbReference type="GeneID" id="94286428"/>
<evidence type="ECO:0000256" key="1">
    <source>
        <dbReference type="SAM" id="Phobius"/>
    </source>
</evidence>
<dbReference type="OrthoDB" id="257896at2759"/>
<keyword evidence="1" id="KW-0472">Membrane</keyword>
<name>A0A836I808_9TRYP</name>
<sequence length="170" mass="19372">MLSLSFTSVFRAYCAGAAFFEIVTIVKLLNGDMTLPQAGAWVDRDYNSSNKPLMYVFVAILACLVISRSMACALPRTRMIIAYLVVVHTFEAGLYIYCCLHKKDAPSHTVYITLTLMGMNMCLFSARFAHLKAQHTKVENADIEWRREQLAIIRKRRADYSKQKSEKKMS</sequence>
<keyword evidence="1" id="KW-1133">Transmembrane helix</keyword>
<dbReference type="AlphaFoldDB" id="A0A836I808"/>
<gene>
    <name evidence="2" type="ORF">JKF63_00299</name>
</gene>
<accession>A0A836I808</accession>
<dbReference type="KEGG" id="phet:94286428"/>
<dbReference type="EMBL" id="JAFJZO010000036">
    <property type="protein sequence ID" value="KAG5490180.1"/>
    <property type="molecule type" value="Genomic_DNA"/>
</dbReference>
<protein>
    <submittedName>
        <fullName evidence="2">Uncharacterized protein</fullName>
    </submittedName>
</protein>
<feature type="transmembrane region" description="Helical" evidence="1">
    <location>
        <begin position="12"/>
        <end position="29"/>
    </location>
</feature>
<dbReference type="RefSeq" id="XP_067752508.1">
    <property type="nucleotide sequence ID" value="XM_067896351.1"/>
</dbReference>
<keyword evidence="1" id="KW-0812">Transmembrane</keyword>
<organism evidence="2 3">
    <name type="scientific">Porcisia hertigi</name>
    <dbReference type="NCBI Taxonomy" id="2761500"/>
    <lineage>
        <taxon>Eukaryota</taxon>
        <taxon>Discoba</taxon>
        <taxon>Euglenozoa</taxon>
        <taxon>Kinetoplastea</taxon>
        <taxon>Metakinetoplastina</taxon>
        <taxon>Trypanosomatida</taxon>
        <taxon>Trypanosomatidae</taxon>
        <taxon>Leishmaniinae</taxon>
        <taxon>Porcisia</taxon>
    </lineage>
</organism>
<reference evidence="2 3" key="1">
    <citation type="submission" date="2021-02" db="EMBL/GenBank/DDBJ databases">
        <title>Porcisia hertigi Genome sequencing and assembly.</title>
        <authorList>
            <person name="Almutairi H."/>
            <person name="Gatherer D."/>
        </authorList>
    </citation>
    <scope>NUCLEOTIDE SEQUENCE [LARGE SCALE GENOMIC DNA]</scope>
    <source>
        <strain evidence="2 3">C119</strain>
    </source>
</reference>
<feature type="transmembrane region" description="Helical" evidence="1">
    <location>
        <begin position="53"/>
        <end position="73"/>
    </location>
</feature>
<evidence type="ECO:0000313" key="3">
    <source>
        <dbReference type="Proteomes" id="UP000674318"/>
    </source>
</evidence>
<comment type="caution">
    <text evidence="2">The sequence shown here is derived from an EMBL/GenBank/DDBJ whole genome shotgun (WGS) entry which is preliminary data.</text>
</comment>
<evidence type="ECO:0000313" key="2">
    <source>
        <dbReference type="EMBL" id="KAG5490180.1"/>
    </source>
</evidence>
<proteinExistence type="predicted"/>
<feature type="transmembrane region" description="Helical" evidence="1">
    <location>
        <begin position="80"/>
        <end position="97"/>
    </location>
</feature>